<dbReference type="PANTHER" id="PTHR36115">
    <property type="entry name" value="PROLINE-RICH ANTIGEN HOMOLOG-RELATED"/>
    <property type="match status" value="1"/>
</dbReference>
<dbReference type="PANTHER" id="PTHR36115:SF4">
    <property type="entry name" value="MEMBRANE PROTEIN"/>
    <property type="match status" value="1"/>
</dbReference>
<dbReference type="eggNOG" id="COG1714">
    <property type="taxonomic scope" value="Bacteria"/>
</dbReference>
<feature type="transmembrane region" description="Helical" evidence="6">
    <location>
        <begin position="104"/>
        <end position="123"/>
    </location>
</feature>
<feature type="domain" description="RDD" evidence="7">
    <location>
        <begin position="9"/>
        <end position="136"/>
    </location>
</feature>
<keyword evidence="2" id="KW-1003">Cell membrane</keyword>
<feature type="transmembrane region" description="Helical" evidence="6">
    <location>
        <begin position="49"/>
        <end position="72"/>
    </location>
</feature>
<dbReference type="InterPro" id="IPR051791">
    <property type="entry name" value="Pra-immunoreactive"/>
</dbReference>
<keyword evidence="9" id="KW-1185">Reference proteome</keyword>
<keyword evidence="3 6" id="KW-0812">Transmembrane</keyword>
<keyword evidence="5 6" id="KW-0472">Membrane</keyword>
<protein>
    <submittedName>
        <fullName evidence="8">RDD domain containing protein</fullName>
    </submittedName>
</protein>
<organism evidence="8 9">
    <name type="scientific">Sulfurimonas autotrophica (strain ATCC BAA-671 / DSM 16294 / JCM 11897 / OK10)</name>
    <dbReference type="NCBI Taxonomy" id="563040"/>
    <lineage>
        <taxon>Bacteria</taxon>
        <taxon>Pseudomonadati</taxon>
        <taxon>Campylobacterota</taxon>
        <taxon>Epsilonproteobacteria</taxon>
        <taxon>Campylobacterales</taxon>
        <taxon>Sulfurimonadaceae</taxon>
        <taxon>Sulfurimonas</taxon>
    </lineage>
</organism>
<keyword evidence="4 6" id="KW-1133">Transmembrane helix</keyword>
<dbReference type="GO" id="GO:0005886">
    <property type="term" value="C:plasma membrane"/>
    <property type="evidence" value="ECO:0007669"/>
    <property type="project" value="UniProtKB-SubCell"/>
</dbReference>
<feature type="transmembrane region" description="Helical" evidence="6">
    <location>
        <begin position="12"/>
        <end position="37"/>
    </location>
</feature>
<evidence type="ECO:0000256" key="1">
    <source>
        <dbReference type="ARBA" id="ARBA00004651"/>
    </source>
</evidence>
<evidence type="ECO:0000313" key="9">
    <source>
        <dbReference type="Proteomes" id="UP000007803"/>
    </source>
</evidence>
<evidence type="ECO:0000256" key="3">
    <source>
        <dbReference type="ARBA" id="ARBA00022692"/>
    </source>
</evidence>
<comment type="subcellular location">
    <subcellularLocation>
        <location evidence="1">Cell membrane</location>
        <topology evidence="1">Multi-pass membrane protein</topology>
    </subcellularLocation>
</comment>
<gene>
    <name evidence="8" type="ordered locus">Saut_0179</name>
</gene>
<evidence type="ECO:0000256" key="6">
    <source>
        <dbReference type="SAM" id="Phobius"/>
    </source>
</evidence>
<dbReference type="KEGG" id="sua:Saut_0179"/>
<dbReference type="AlphaFoldDB" id="E0UTC5"/>
<accession>E0UTC5</accession>
<dbReference type="RefSeq" id="WP_013325984.1">
    <property type="nucleotide sequence ID" value="NC_014506.1"/>
</dbReference>
<sequence length="153" mass="17194">MSNSDNLEYAGFWIRVGASLLDTVMILLITVPVMLMIYGDAIWENESMFMGPADFLVNYIFPAIVVIVFWLYKSATPGKMILGLTVVDATTGNPLSVGQAIGRYLGYFVSMFPLMLGIFWVGWDKKKQGWHDKLANTVVIRQLDRVEAVDFSE</sequence>
<dbReference type="Proteomes" id="UP000007803">
    <property type="component" value="Chromosome"/>
</dbReference>
<dbReference type="EMBL" id="CP002205">
    <property type="protein sequence ID" value="ADN08228.1"/>
    <property type="molecule type" value="Genomic_DNA"/>
</dbReference>
<evidence type="ECO:0000256" key="4">
    <source>
        <dbReference type="ARBA" id="ARBA00022989"/>
    </source>
</evidence>
<dbReference type="Pfam" id="PF06271">
    <property type="entry name" value="RDD"/>
    <property type="match status" value="1"/>
</dbReference>
<dbReference type="OrthoDB" id="5349007at2"/>
<dbReference type="STRING" id="563040.Saut_0179"/>
<evidence type="ECO:0000259" key="7">
    <source>
        <dbReference type="Pfam" id="PF06271"/>
    </source>
</evidence>
<dbReference type="HOGENOM" id="CLU_053152_3_2_7"/>
<evidence type="ECO:0000313" key="8">
    <source>
        <dbReference type="EMBL" id="ADN08228.1"/>
    </source>
</evidence>
<evidence type="ECO:0000256" key="5">
    <source>
        <dbReference type="ARBA" id="ARBA00023136"/>
    </source>
</evidence>
<evidence type="ECO:0000256" key="2">
    <source>
        <dbReference type="ARBA" id="ARBA00022475"/>
    </source>
</evidence>
<dbReference type="InterPro" id="IPR010432">
    <property type="entry name" value="RDD"/>
</dbReference>
<proteinExistence type="predicted"/>
<reference evidence="9" key="1">
    <citation type="journal article" date="2010" name="Stand. Genomic Sci.">
        <title>Complete genome sequence of Sulfurimonas autotrophica type strain (OK10).</title>
        <authorList>
            <person name="Sikorski J."/>
            <person name="Munk C."/>
            <person name="Lapidus A."/>
            <person name="Djao O."/>
            <person name="Lucas S."/>
            <person name="Glavina Del Rio T."/>
            <person name="Nolan M."/>
            <person name="Tice H."/>
            <person name="Han C."/>
            <person name="Cheng J."/>
            <person name="Tapia R."/>
            <person name="Goodwin L."/>
            <person name="Pitluck S."/>
            <person name="Liolios K."/>
            <person name="Ivanova N."/>
            <person name="Mavromatis K."/>
            <person name="Mikhailova N."/>
            <person name="Pati A."/>
            <person name="Sims D."/>
            <person name="Meincke L."/>
            <person name="Brettin T."/>
            <person name="Detter J."/>
            <person name="Chen A."/>
            <person name="Palaniappan K."/>
            <person name="Land M."/>
            <person name="Hauser L."/>
            <person name="Chang Y."/>
            <person name="Jeffries C."/>
            <person name="Rohde M."/>
            <person name="Lang E."/>
            <person name="Spring S."/>
            <person name="Goker M."/>
            <person name="Woyke T."/>
            <person name="Bristow J."/>
            <person name="Eisen J."/>
            <person name="Markowitz V."/>
            <person name="Hugenholtz P."/>
            <person name="Kyrpides N."/>
            <person name="Klenk H."/>
        </authorList>
    </citation>
    <scope>NUCLEOTIDE SEQUENCE [LARGE SCALE GENOMIC DNA]</scope>
    <source>
        <strain evidence="9">ATCC BAA-671 / DSM 16294 / JCM 11897 / OK10</strain>
    </source>
</reference>
<name>E0UTC5_SULAO</name>